<reference evidence="4" key="1">
    <citation type="submission" date="2017-01" db="EMBL/GenBank/DDBJ databases">
        <authorList>
            <person name="Wolfgang W.J."/>
            <person name="Cole J."/>
            <person name="Wroblewski D."/>
            <person name="Mcginnis J."/>
            <person name="Musser K.A."/>
        </authorList>
    </citation>
    <scope>NUCLEOTIDE SEQUENCE [LARGE SCALE GENOMIC DNA]</scope>
    <source>
        <strain evidence="4">DSM 19151</strain>
    </source>
</reference>
<dbReference type="STRING" id="194197.BWD09_06490"/>
<dbReference type="Proteomes" id="UP000193118">
    <property type="component" value="Unassembled WGS sequence"/>
</dbReference>
<comment type="caution">
    <text evidence="3">The sequence shown here is derived from an EMBL/GenBank/DDBJ whole genome shotgun (WGS) entry which is preliminary data.</text>
</comment>
<dbReference type="EMBL" id="MTBO01000013">
    <property type="protein sequence ID" value="OSI16867.1"/>
    <property type="molecule type" value="Genomic_DNA"/>
</dbReference>
<evidence type="ECO:0000256" key="1">
    <source>
        <dbReference type="SAM" id="Phobius"/>
    </source>
</evidence>
<dbReference type="RefSeq" id="WP_085365895.1">
    <property type="nucleotide sequence ID" value="NZ_CAUJPZ010000029.1"/>
</dbReference>
<keyword evidence="1" id="KW-0472">Membrane</keyword>
<gene>
    <name evidence="3" type="ORF">BWD09_06490</name>
</gene>
<evidence type="ECO:0000313" key="4">
    <source>
        <dbReference type="Proteomes" id="UP000193118"/>
    </source>
</evidence>
<keyword evidence="1" id="KW-0812">Transmembrane</keyword>
<organism evidence="3 4">
    <name type="scientific">Neisseria dentiae</name>
    <dbReference type="NCBI Taxonomy" id="194197"/>
    <lineage>
        <taxon>Bacteria</taxon>
        <taxon>Pseudomonadati</taxon>
        <taxon>Pseudomonadota</taxon>
        <taxon>Betaproteobacteria</taxon>
        <taxon>Neisseriales</taxon>
        <taxon>Neisseriaceae</taxon>
        <taxon>Neisseria</taxon>
    </lineage>
</organism>
<evidence type="ECO:0000313" key="3">
    <source>
        <dbReference type="EMBL" id="OSI16867.1"/>
    </source>
</evidence>
<feature type="chain" id="PRO_5013185613" evidence="2">
    <location>
        <begin position="19"/>
        <end position="84"/>
    </location>
</feature>
<keyword evidence="4" id="KW-1185">Reference proteome</keyword>
<protein>
    <submittedName>
        <fullName evidence="3">Uncharacterized protein</fullName>
    </submittedName>
</protein>
<sequence>MMQTAANPLYITPHHAHAAFAAAFQALNSLAACYPAVWFGMLLDGGKWLVFRIHEQYRRGITFDAPASVSDGLFSDNPNGKAES</sequence>
<keyword evidence="1" id="KW-1133">Transmembrane helix</keyword>
<keyword evidence="2" id="KW-0732">Signal</keyword>
<proteinExistence type="predicted"/>
<feature type="signal peptide" evidence="2">
    <location>
        <begin position="1"/>
        <end position="18"/>
    </location>
</feature>
<name>A0A1X3DBK2_9NEIS</name>
<dbReference type="GeneID" id="94580879"/>
<dbReference type="OrthoDB" id="8602872at2"/>
<evidence type="ECO:0000256" key="2">
    <source>
        <dbReference type="SAM" id="SignalP"/>
    </source>
</evidence>
<feature type="transmembrane region" description="Helical" evidence="1">
    <location>
        <begin position="20"/>
        <end position="43"/>
    </location>
</feature>
<dbReference type="AlphaFoldDB" id="A0A1X3DBK2"/>
<accession>A0A1X3DBK2</accession>